<dbReference type="AlphaFoldDB" id="A0A3M7PJH4"/>
<keyword evidence="1" id="KW-1133">Transmembrane helix</keyword>
<feature type="transmembrane region" description="Helical" evidence="1">
    <location>
        <begin position="23"/>
        <end position="44"/>
    </location>
</feature>
<accession>A0A3M7PJH4</accession>
<comment type="caution">
    <text evidence="2">The sequence shown here is derived from an EMBL/GenBank/DDBJ whole genome shotgun (WGS) entry which is preliminary data.</text>
</comment>
<dbReference type="EMBL" id="REGN01010389">
    <property type="protein sequence ID" value="RMZ99153.1"/>
    <property type="molecule type" value="Genomic_DNA"/>
</dbReference>
<reference evidence="2 3" key="1">
    <citation type="journal article" date="2018" name="Sci. Rep.">
        <title>Genomic signatures of local adaptation to the degree of environmental predictability in rotifers.</title>
        <authorList>
            <person name="Franch-Gras L."/>
            <person name="Hahn C."/>
            <person name="Garcia-Roger E.M."/>
            <person name="Carmona M.J."/>
            <person name="Serra M."/>
            <person name="Gomez A."/>
        </authorList>
    </citation>
    <scope>NUCLEOTIDE SEQUENCE [LARGE SCALE GENOMIC DNA]</scope>
    <source>
        <strain evidence="2">HYR1</strain>
    </source>
</reference>
<keyword evidence="3" id="KW-1185">Reference proteome</keyword>
<evidence type="ECO:0000313" key="2">
    <source>
        <dbReference type="EMBL" id="RMZ99153.1"/>
    </source>
</evidence>
<sequence>MELPRDSKSIFNYPKAPLNSDEWPVVTIISVCFIGIWALLITLLKIMTSTEEYFDENKFDLIMFKPSAKIIGIGCRKLFDNSPVSRHNIKVMTQSGFDISKVPISTNYNRRYSLASNSSIY</sequence>
<protein>
    <submittedName>
        <fullName evidence="2">Uncharacterized protein</fullName>
    </submittedName>
</protein>
<evidence type="ECO:0000313" key="3">
    <source>
        <dbReference type="Proteomes" id="UP000276133"/>
    </source>
</evidence>
<keyword evidence="1" id="KW-0812">Transmembrane</keyword>
<gene>
    <name evidence="2" type="ORF">BpHYR1_037494</name>
</gene>
<dbReference type="OrthoDB" id="10442484at2759"/>
<organism evidence="2 3">
    <name type="scientific">Brachionus plicatilis</name>
    <name type="common">Marine rotifer</name>
    <name type="synonym">Brachionus muelleri</name>
    <dbReference type="NCBI Taxonomy" id="10195"/>
    <lineage>
        <taxon>Eukaryota</taxon>
        <taxon>Metazoa</taxon>
        <taxon>Spiralia</taxon>
        <taxon>Gnathifera</taxon>
        <taxon>Rotifera</taxon>
        <taxon>Eurotatoria</taxon>
        <taxon>Monogononta</taxon>
        <taxon>Pseudotrocha</taxon>
        <taxon>Ploima</taxon>
        <taxon>Brachionidae</taxon>
        <taxon>Brachionus</taxon>
    </lineage>
</organism>
<dbReference type="Proteomes" id="UP000276133">
    <property type="component" value="Unassembled WGS sequence"/>
</dbReference>
<name>A0A3M7PJH4_BRAPC</name>
<proteinExistence type="predicted"/>
<keyword evidence="1" id="KW-0472">Membrane</keyword>
<evidence type="ECO:0000256" key="1">
    <source>
        <dbReference type="SAM" id="Phobius"/>
    </source>
</evidence>